<dbReference type="Gene3D" id="2.30.39.10">
    <property type="entry name" value="Alpha-1-antitrypsin, domain 1"/>
    <property type="match status" value="1"/>
</dbReference>
<dbReference type="Gramene" id="Zm00001eb128120_T001">
    <property type="protein sequence ID" value="Zm00001eb128120_P001"/>
    <property type="gene ID" value="Zm00001eb128120"/>
</dbReference>
<evidence type="ECO:0000256" key="2">
    <source>
        <dbReference type="RuleBase" id="RU000411"/>
    </source>
</evidence>
<feature type="region of interest" description="Disordered" evidence="3">
    <location>
        <begin position="426"/>
        <end position="453"/>
    </location>
</feature>
<dbReference type="Gene3D" id="3.30.497.10">
    <property type="entry name" value="Antithrombin, subunit I, domain 2"/>
    <property type="match status" value="1"/>
</dbReference>
<feature type="region of interest" description="Disordered" evidence="3">
    <location>
        <begin position="1"/>
        <end position="29"/>
    </location>
</feature>
<organism evidence="5 6">
    <name type="scientific">Zea mays</name>
    <name type="common">Maize</name>
    <dbReference type="NCBI Taxonomy" id="4577"/>
    <lineage>
        <taxon>Eukaryota</taxon>
        <taxon>Viridiplantae</taxon>
        <taxon>Streptophyta</taxon>
        <taxon>Embryophyta</taxon>
        <taxon>Tracheophyta</taxon>
        <taxon>Spermatophyta</taxon>
        <taxon>Magnoliopsida</taxon>
        <taxon>Liliopsida</taxon>
        <taxon>Poales</taxon>
        <taxon>Poaceae</taxon>
        <taxon>PACMAD clade</taxon>
        <taxon>Panicoideae</taxon>
        <taxon>Andropogonodae</taxon>
        <taxon>Andropogoneae</taxon>
        <taxon>Tripsacinae</taxon>
        <taxon>Zea</taxon>
    </lineage>
</organism>
<dbReference type="InterPro" id="IPR000215">
    <property type="entry name" value="Serpin_fam"/>
</dbReference>
<keyword evidence="6" id="KW-1185">Reference proteome</keyword>
<dbReference type="InParanoid" id="A0A804N1T3"/>
<comment type="similarity">
    <text evidence="1 2">Belongs to the serpin family.</text>
</comment>
<dbReference type="InterPro" id="IPR036186">
    <property type="entry name" value="Serpin_sf"/>
</dbReference>
<dbReference type="PANTHER" id="PTHR11461">
    <property type="entry name" value="SERINE PROTEASE INHIBITOR, SERPIN"/>
    <property type="match status" value="1"/>
</dbReference>
<reference evidence="5" key="2">
    <citation type="submission" date="2019-07" db="EMBL/GenBank/DDBJ databases">
        <authorList>
            <person name="Seetharam A."/>
            <person name="Woodhouse M."/>
            <person name="Cannon E."/>
        </authorList>
    </citation>
    <scope>NUCLEOTIDE SEQUENCE [LARGE SCALE GENOMIC DNA]</scope>
    <source>
        <strain evidence="5">cv. B73</strain>
    </source>
</reference>
<feature type="region of interest" description="Disordered" evidence="3">
    <location>
        <begin position="42"/>
        <end position="73"/>
    </location>
</feature>
<dbReference type="Proteomes" id="UP000007305">
    <property type="component" value="Chromosome 3"/>
</dbReference>
<dbReference type="Pfam" id="PF00079">
    <property type="entry name" value="Serpin"/>
    <property type="match status" value="1"/>
</dbReference>
<feature type="region of interest" description="Disordered" evidence="3">
    <location>
        <begin position="364"/>
        <end position="399"/>
    </location>
</feature>
<dbReference type="GO" id="GO:0004867">
    <property type="term" value="F:serine-type endopeptidase inhibitor activity"/>
    <property type="evidence" value="ECO:0007669"/>
    <property type="project" value="InterPro"/>
</dbReference>
<dbReference type="InterPro" id="IPR023796">
    <property type="entry name" value="Serpin_dom"/>
</dbReference>
<dbReference type="EnsemblPlants" id="Zm00001eb128120_T001">
    <property type="protein sequence ID" value="Zm00001eb128120_P001"/>
    <property type="gene ID" value="Zm00001eb128120"/>
</dbReference>
<reference evidence="5" key="3">
    <citation type="submission" date="2021-05" db="UniProtKB">
        <authorList>
            <consortium name="EnsemblPlants"/>
        </authorList>
    </citation>
    <scope>IDENTIFICATION</scope>
    <source>
        <strain evidence="5">cv. B73</strain>
    </source>
</reference>
<feature type="compositionally biased region" description="Basic and acidic residues" evidence="3">
    <location>
        <begin position="1"/>
        <end position="20"/>
    </location>
</feature>
<dbReference type="AlphaFoldDB" id="A0A804N1T3"/>
<dbReference type="InterPro" id="IPR042185">
    <property type="entry name" value="Serpin_sf_2"/>
</dbReference>
<feature type="compositionally biased region" description="Low complexity" evidence="3">
    <location>
        <begin position="433"/>
        <end position="453"/>
    </location>
</feature>
<reference evidence="6" key="1">
    <citation type="submission" date="2015-12" db="EMBL/GenBank/DDBJ databases">
        <title>Update maize B73 reference genome by single molecule sequencing technologies.</title>
        <authorList>
            <consortium name="Maize Genome Sequencing Project"/>
            <person name="Ware D."/>
        </authorList>
    </citation>
    <scope>NUCLEOTIDE SEQUENCE [LARGE SCALE GENOMIC DNA]</scope>
    <source>
        <strain evidence="6">cv. B73</strain>
    </source>
</reference>
<evidence type="ECO:0000256" key="1">
    <source>
        <dbReference type="ARBA" id="ARBA00009500"/>
    </source>
</evidence>
<evidence type="ECO:0000256" key="3">
    <source>
        <dbReference type="SAM" id="MobiDB-lite"/>
    </source>
</evidence>
<accession>A0A804N1T3</accession>
<proteinExistence type="inferred from homology"/>
<dbReference type="GO" id="GO:0005615">
    <property type="term" value="C:extracellular space"/>
    <property type="evidence" value="ECO:0000318"/>
    <property type="project" value="GO_Central"/>
</dbReference>
<name>A0A804N1T3_MAIZE</name>
<feature type="domain" description="Serpin" evidence="4">
    <location>
        <begin position="125"/>
        <end position="437"/>
    </location>
</feature>
<dbReference type="FunFam" id="3.30.497.10:FF:000027">
    <property type="entry name" value="Putative serpin-Z6A"/>
    <property type="match status" value="1"/>
</dbReference>
<dbReference type="SUPFAM" id="SSF56574">
    <property type="entry name" value="Serpins"/>
    <property type="match status" value="1"/>
</dbReference>
<dbReference type="InterPro" id="IPR042178">
    <property type="entry name" value="Serpin_sf_1"/>
</dbReference>
<dbReference type="SMART" id="SM00093">
    <property type="entry name" value="SERPIN"/>
    <property type="match status" value="1"/>
</dbReference>
<dbReference type="PANTHER" id="PTHR11461:SF312">
    <property type="entry name" value="SERPIN DOMAIN-CONTAINING PROTEIN"/>
    <property type="match status" value="1"/>
</dbReference>
<protein>
    <recommendedName>
        <fullName evidence="4">Serpin domain-containing protein</fullName>
    </recommendedName>
</protein>
<evidence type="ECO:0000313" key="5">
    <source>
        <dbReference type="EnsemblPlants" id="Zm00001eb128120_P001"/>
    </source>
</evidence>
<evidence type="ECO:0000259" key="4">
    <source>
        <dbReference type="SMART" id="SM00093"/>
    </source>
</evidence>
<sequence>MSSWHQDDHAAPTHDGEDGHSSQPFPVPSVTAAIANYLASQPTQHISQPQPSPPRWHNYTPLQQRPSHRPHRAAPAAPLLWAFSTLLSPPRSLSPWTAGPVVPGGEIPDGSPAGGGRAGDANGCLRLARRVGRKAAGEGRNFMLSPLSFHAALALVASGANGETQAELLRFLGSASLDELQHAAATRLVAALRGIPQTSFACGVWVDRRCALREEFADVAGAVYAAVAESVDFVSQAEEARQRINDFVKDATKGLIGAVLPQGSVGPSTVAVLANGLHFKGTWAQPFDPSRTFDAPFHLPGGGTVRAPFMTTTRTYAYEQHYVAVFSAAPAPSRISLPRNPYPNRLRSAARPLLVLGSVSASPVSIDHRSSAPRPRKSPVSTLQRASPPRVRASRRIRHRLSVDPSLSVAPPLSVDPCVRGAAPLRGSVDRGSVAPPVSVDPSPSHARASPRSRYLSLSPLRLLPRLSVDPSPSPDCPRLSVDPSPLRLLPRVSVSPLVLCKDLSPSLSSSVSLLWPIVDRIGAPADRLHS</sequence>
<evidence type="ECO:0000313" key="6">
    <source>
        <dbReference type="Proteomes" id="UP000007305"/>
    </source>
</evidence>